<gene>
    <name evidence="4" type="ORF">E9934_18020</name>
</gene>
<dbReference type="PANTHER" id="PTHR43877">
    <property type="entry name" value="AMINOALKYLPHOSPHONATE N-ACETYLTRANSFERASE-RELATED-RELATED"/>
    <property type="match status" value="1"/>
</dbReference>
<dbReference type="InterPro" id="IPR000182">
    <property type="entry name" value="GNAT_dom"/>
</dbReference>
<evidence type="ECO:0000256" key="1">
    <source>
        <dbReference type="ARBA" id="ARBA00022679"/>
    </source>
</evidence>
<accession>A0A4S8N2H8</accession>
<dbReference type="InterPro" id="IPR050832">
    <property type="entry name" value="Bact_Acetyltransf"/>
</dbReference>
<keyword evidence="5" id="KW-1185">Reference proteome</keyword>
<dbReference type="EMBL" id="STGW01000019">
    <property type="protein sequence ID" value="THV08984.1"/>
    <property type="molecule type" value="Genomic_DNA"/>
</dbReference>
<dbReference type="InterPro" id="IPR016181">
    <property type="entry name" value="Acyl_CoA_acyltransferase"/>
</dbReference>
<dbReference type="AlphaFoldDB" id="A0A4S8N2H8"/>
<evidence type="ECO:0000313" key="5">
    <source>
        <dbReference type="Proteomes" id="UP000307087"/>
    </source>
</evidence>
<dbReference type="Gene3D" id="3.40.630.30">
    <property type="match status" value="1"/>
</dbReference>
<sequence>MAAFSSPLPDGLTARPLEPADARAVFEVMAAQELHDVGSVEIEEEDILGDWRRPSYDLGASSVAVLDGGTIVAFAELVAEERYDAAVLPSYRGRGIGTWLAHWVQQLARSRGAGIVGMPAPEGAPGDRLMQSLGYEVRWTSWVLRLPEGATIAERALPDGYALREATPADHEQVWTVTEDAFLEWSDRERQPLGDFAAQVWERGGFEPWHLQVITGPDGRIAGVANVWNASPLGDGQPLDTYVSRLAVAADHRHRGLAQALLVAAFAAGRERGAVTSTLSTDSRTGALSLYERVGMQVDSVWVHRAIRLD</sequence>
<comment type="caution">
    <text evidence="4">The sequence shown here is derived from an EMBL/GenBank/DDBJ whole genome shotgun (WGS) entry which is preliminary data.</text>
</comment>
<name>A0A4S8N2H8_9ACTN</name>
<organism evidence="4 5">
    <name type="scientific">Nocardioides caeni</name>
    <dbReference type="NCBI Taxonomy" id="574700"/>
    <lineage>
        <taxon>Bacteria</taxon>
        <taxon>Bacillati</taxon>
        <taxon>Actinomycetota</taxon>
        <taxon>Actinomycetes</taxon>
        <taxon>Propionibacteriales</taxon>
        <taxon>Nocardioidaceae</taxon>
        <taxon>Nocardioides</taxon>
    </lineage>
</organism>
<proteinExistence type="predicted"/>
<dbReference type="OrthoDB" id="9799092at2"/>
<feature type="domain" description="N-acetyltransferase" evidence="3">
    <location>
        <begin position="161"/>
        <end position="310"/>
    </location>
</feature>
<dbReference type="PROSITE" id="PS51186">
    <property type="entry name" value="GNAT"/>
    <property type="match status" value="2"/>
</dbReference>
<reference evidence="4 5" key="1">
    <citation type="journal article" date="2009" name="Int. J. Syst. Evol. Microbiol.">
        <title>Nocardioides caeni sp. nov., isolated from wastewater.</title>
        <authorList>
            <person name="Yoon J.H."/>
            <person name="Kang S.J."/>
            <person name="Park S."/>
            <person name="Kim W."/>
            <person name="Oh T.K."/>
        </authorList>
    </citation>
    <scope>NUCLEOTIDE SEQUENCE [LARGE SCALE GENOMIC DNA]</scope>
    <source>
        <strain evidence="4 5">DSM 23134</strain>
    </source>
</reference>
<keyword evidence="2" id="KW-0012">Acyltransferase</keyword>
<dbReference type="GO" id="GO:0016747">
    <property type="term" value="F:acyltransferase activity, transferring groups other than amino-acyl groups"/>
    <property type="evidence" value="ECO:0007669"/>
    <property type="project" value="InterPro"/>
</dbReference>
<evidence type="ECO:0000256" key="2">
    <source>
        <dbReference type="ARBA" id="ARBA00023315"/>
    </source>
</evidence>
<evidence type="ECO:0000313" key="4">
    <source>
        <dbReference type="EMBL" id="THV08984.1"/>
    </source>
</evidence>
<dbReference type="Pfam" id="PF00583">
    <property type="entry name" value="Acetyltransf_1"/>
    <property type="match status" value="2"/>
</dbReference>
<dbReference type="PANTHER" id="PTHR43877:SF1">
    <property type="entry name" value="ACETYLTRANSFERASE"/>
    <property type="match status" value="1"/>
</dbReference>
<protein>
    <submittedName>
        <fullName evidence="4">GNAT family N-acetyltransferase</fullName>
    </submittedName>
</protein>
<dbReference type="RefSeq" id="WP_136564295.1">
    <property type="nucleotide sequence ID" value="NZ_BAABLS010000006.1"/>
</dbReference>
<evidence type="ECO:0000259" key="3">
    <source>
        <dbReference type="PROSITE" id="PS51186"/>
    </source>
</evidence>
<feature type="domain" description="N-acetyltransferase" evidence="3">
    <location>
        <begin position="12"/>
        <end position="158"/>
    </location>
</feature>
<dbReference type="SUPFAM" id="SSF55729">
    <property type="entry name" value="Acyl-CoA N-acyltransferases (Nat)"/>
    <property type="match status" value="2"/>
</dbReference>
<dbReference type="CDD" id="cd04301">
    <property type="entry name" value="NAT_SF"/>
    <property type="match status" value="2"/>
</dbReference>
<dbReference type="Proteomes" id="UP000307087">
    <property type="component" value="Unassembled WGS sequence"/>
</dbReference>
<keyword evidence="1 4" id="KW-0808">Transferase</keyword>